<evidence type="ECO:0000313" key="4">
    <source>
        <dbReference type="EMBL" id="MDT3404037.1"/>
    </source>
</evidence>
<dbReference type="InterPro" id="IPR017804">
    <property type="entry name" value="MeTrfase_EgtD-like"/>
</dbReference>
<dbReference type="PANTHER" id="PTHR43397:SF1">
    <property type="entry name" value="ERGOTHIONEINE BIOSYNTHESIS PROTEIN 1"/>
    <property type="match status" value="1"/>
</dbReference>
<evidence type="ECO:0000256" key="1">
    <source>
        <dbReference type="ARBA" id="ARBA00022603"/>
    </source>
</evidence>
<dbReference type="RefSeq" id="WP_311951377.1">
    <property type="nucleotide sequence ID" value="NZ_JAVLVU010000001.1"/>
</dbReference>
<proteinExistence type="predicted"/>
<dbReference type="Pfam" id="PF10017">
    <property type="entry name" value="Methyltransf_33"/>
    <property type="match status" value="1"/>
</dbReference>
<dbReference type="SUPFAM" id="SSF53335">
    <property type="entry name" value="S-adenosyl-L-methionine-dependent methyltransferases"/>
    <property type="match status" value="1"/>
</dbReference>
<keyword evidence="2 4" id="KW-0808">Transferase</keyword>
<accession>A0ABU3GW89</accession>
<name>A0ABU3GW89_9SPHI</name>
<dbReference type="Proteomes" id="UP001258315">
    <property type="component" value="Unassembled WGS sequence"/>
</dbReference>
<dbReference type="GO" id="GO:0032259">
    <property type="term" value="P:methylation"/>
    <property type="evidence" value="ECO:0007669"/>
    <property type="project" value="UniProtKB-KW"/>
</dbReference>
<gene>
    <name evidence="4" type="ORF">QE417_003109</name>
</gene>
<feature type="domain" description="Histidine-specific methyltransferase SAM-dependent" evidence="3">
    <location>
        <begin position="25"/>
        <end position="327"/>
    </location>
</feature>
<dbReference type="PANTHER" id="PTHR43397">
    <property type="entry name" value="ERGOTHIONEINE BIOSYNTHESIS PROTEIN 1"/>
    <property type="match status" value="1"/>
</dbReference>
<dbReference type="InterPro" id="IPR051128">
    <property type="entry name" value="EgtD_Methyltrsf_superfamily"/>
</dbReference>
<dbReference type="EMBL" id="JAVLVU010000001">
    <property type="protein sequence ID" value="MDT3404037.1"/>
    <property type="molecule type" value="Genomic_DNA"/>
</dbReference>
<protein>
    <submittedName>
        <fullName evidence="4">L-histidine N-alpha-methyltransferase</fullName>
        <ecNumber evidence="4">2.1.1.44</ecNumber>
    </submittedName>
</protein>
<dbReference type="GO" id="GO:0052706">
    <property type="term" value="F:L-histidine N(alpha)-methyltransferase activity"/>
    <property type="evidence" value="ECO:0007669"/>
    <property type="project" value="UniProtKB-EC"/>
</dbReference>
<dbReference type="InterPro" id="IPR019257">
    <property type="entry name" value="MeTrfase_dom"/>
</dbReference>
<reference evidence="5" key="1">
    <citation type="submission" date="2023-07" db="EMBL/GenBank/DDBJ databases">
        <title>Functional and genomic diversity of the sorghum phyllosphere microbiome.</title>
        <authorList>
            <person name="Shade A."/>
        </authorList>
    </citation>
    <scope>NUCLEOTIDE SEQUENCE [LARGE SCALE GENOMIC DNA]</scope>
    <source>
        <strain evidence="5">SORGH_AS_0422</strain>
    </source>
</reference>
<dbReference type="EC" id="2.1.1.44" evidence="4"/>
<sequence>MKNFENNVFTDTTLEEQDFNQQFCNDVIKGLTSTPKCLQAKYFYDTVGDELFQKIMGSPEYYPTNCELEIFTQQTQELGKALIADGSPFDLIELGAGDAMKSTHLLRHLMDKEVDFRYVPIDISGHVINYLKETLPATVPGLQVIGLTGEYFHMLKEAAELSPRRKVVLFLGSNIGNMPVAEAEAFCTELRNHLAKGDRVLMGVDLKKHPKTILAAYNDADGYTRDFNLNLLTRINRELEADFDLSQFEHYPMYDPETGACKSYLISLADQQVNLCDQTIQFAKDEYIYMEISQKYTVAQTNYMASFSGFKPVQHFYDIRNWFLDAVWLVE</sequence>
<dbReference type="PIRSF" id="PIRSF018005">
    <property type="entry name" value="UCP018005"/>
    <property type="match status" value="1"/>
</dbReference>
<keyword evidence="5" id="KW-1185">Reference proteome</keyword>
<comment type="caution">
    <text evidence="4">The sequence shown here is derived from an EMBL/GenBank/DDBJ whole genome shotgun (WGS) entry which is preliminary data.</text>
</comment>
<evidence type="ECO:0000313" key="5">
    <source>
        <dbReference type="Proteomes" id="UP001258315"/>
    </source>
</evidence>
<evidence type="ECO:0000259" key="3">
    <source>
        <dbReference type="Pfam" id="PF10017"/>
    </source>
</evidence>
<organism evidence="4 5">
    <name type="scientific">Mucilaginibacter terrae</name>
    <dbReference type="NCBI Taxonomy" id="1955052"/>
    <lineage>
        <taxon>Bacteria</taxon>
        <taxon>Pseudomonadati</taxon>
        <taxon>Bacteroidota</taxon>
        <taxon>Sphingobacteriia</taxon>
        <taxon>Sphingobacteriales</taxon>
        <taxon>Sphingobacteriaceae</taxon>
        <taxon>Mucilaginibacter</taxon>
    </lineage>
</organism>
<dbReference type="Gene3D" id="3.40.50.150">
    <property type="entry name" value="Vaccinia Virus protein VP39"/>
    <property type="match status" value="1"/>
</dbReference>
<dbReference type="InterPro" id="IPR029063">
    <property type="entry name" value="SAM-dependent_MTases_sf"/>
</dbReference>
<keyword evidence="1 4" id="KW-0489">Methyltransferase</keyword>
<evidence type="ECO:0000256" key="2">
    <source>
        <dbReference type="ARBA" id="ARBA00022679"/>
    </source>
</evidence>